<reference evidence="3" key="1">
    <citation type="journal article" date="2015" name="Nature">
        <title>Complex archaea that bridge the gap between prokaryotes and eukaryotes.</title>
        <authorList>
            <person name="Spang A."/>
            <person name="Saw J.H."/>
            <person name="Jorgensen S.L."/>
            <person name="Zaremba-Niedzwiedzka K."/>
            <person name="Martijn J."/>
            <person name="Lind A.E."/>
            <person name="van Eijk R."/>
            <person name="Schleper C."/>
            <person name="Guy L."/>
            <person name="Ettema T.J."/>
        </authorList>
    </citation>
    <scope>NUCLEOTIDE SEQUENCE</scope>
</reference>
<name>A0A0F9QJ64_9ZZZZ</name>
<dbReference type="InterPro" id="IPR027417">
    <property type="entry name" value="P-loop_NTPase"/>
</dbReference>
<dbReference type="InterPro" id="IPR006935">
    <property type="entry name" value="Helicase/UvrB_N"/>
</dbReference>
<organism evidence="3">
    <name type="scientific">marine sediment metagenome</name>
    <dbReference type="NCBI Taxonomy" id="412755"/>
    <lineage>
        <taxon>unclassified sequences</taxon>
        <taxon>metagenomes</taxon>
        <taxon>ecological metagenomes</taxon>
    </lineage>
</organism>
<dbReference type="GO" id="GO:0005524">
    <property type="term" value="F:ATP binding"/>
    <property type="evidence" value="ECO:0007669"/>
    <property type="project" value="InterPro"/>
</dbReference>
<dbReference type="EMBL" id="LAZR01004818">
    <property type="protein sequence ID" value="KKN05323.1"/>
    <property type="molecule type" value="Genomic_DNA"/>
</dbReference>
<dbReference type="Pfam" id="PF04851">
    <property type="entry name" value="ResIII"/>
    <property type="match status" value="1"/>
</dbReference>
<dbReference type="Gene3D" id="3.40.50.300">
    <property type="entry name" value="P-loop containing nucleotide triphosphate hydrolases"/>
    <property type="match status" value="2"/>
</dbReference>
<dbReference type="PANTHER" id="PTHR47396">
    <property type="entry name" value="TYPE I RESTRICTION ENZYME ECOKI R PROTEIN"/>
    <property type="match status" value="1"/>
</dbReference>
<dbReference type="PANTHER" id="PTHR47396:SF1">
    <property type="entry name" value="ATP-DEPENDENT HELICASE IRC3-RELATED"/>
    <property type="match status" value="1"/>
</dbReference>
<dbReference type="PROSITE" id="PS51192">
    <property type="entry name" value="HELICASE_ATP_BIND_1"/>
    <property type="match status" value="1"/>
</dbReference>
<evidence type="ECO:0000313" key="3">
    <source>
        <dbReference type="EMBL" id="KKN05323.1"/>
    </source>
</evidence>
<evidence type="ECO:0000259" key="1">
    <source>
        <dbReference type="PROSITE" id="PS51192"/>
    </source>
</evidence>
<comment type="caution">
    <text evidence="3">The sequence shown here is derived from an EMBL/GenBank/DDBJ whole genome shotgun (WGS) entry which is preliminary data.</text>
</comment>
<dbReference type="InterPro" id="IPR050742">
    <property type="entry name" value="Helicase_Restrict-Modif_Enz"/>
</dbReference>
<dbReference type="SMART" id="SM00487">
    <property type="entry name" value="DEXDc"/>
    <property type="match status" value="1"/>
</dbReference>
<feature type="domain" description="Helicase ATP-binding" evidence="1">
    <location>
        <begin position="117"/>
        <end position="266"/>
    </location>
</feature>
<evidence type="ECO:0008006" key="4">
    <source>
        <dbReference type="Google" id="ProtNLM"/>
    </source>
</evidence>
<dbReference type="SMART" id="SM00490">
    <property type="entry name" value="HELICc"/>
    <property type="match status" value="1"/>
</dbReference>
<protein>
    <recommendedName>
        <fullName evidence="4">Helicase ATP-binding domain-containing protein</fullName>
    </recommendedName>
</protein>
<dbReference type="PROSITE" id="PS51194">
    <property type="entry name" value="HELICASE_CTER"/>
    <property type="match status" value="1"/>
</dbReference>
<dbReference type="AlphaFoldDB" id="A0A0F9QJ64"/>
<accession>A0A0F9QJ64</accession>
<feature type="domain" description="Helicase C-terminal" evidence="2">
    <location>
        <begin position="317"/>
        <end position="465"/>
    </location>
</feature>
<proteinExistence type="predicted"/>
<dbReference type="GO" id="GO:0003677">
    <property type="term" value="F:DNA binding"/>
    <property type="evidence" value="ECO:0007669"/>
    <property type="project" value="InterPro"/>
</dbReference>
<dbReference type="InterPro" id="IPR001650">
    <property type="entry name" value="Helicase_C-like"/>
</dbReference>
<gene>
    <name evidence="3" type="ORF">LCGC14_1088440</name>
</gene>
<sequence length="465" mass="52285">MKITVLNPVHCRIDKKYVPIIRPCLKYRASWFKLGKKIKTRDGKERRVGGTAKYQDAYFIGKRSGQFLSGFLPRVLKYCIDDMNIPTQVIGREKLAPDVLIPAIPGITFKPFQKDLIIKAANHQRGVILAPTRSGKTIIAAGILSMFPKARVLFLCHSITILKQTMTKFKKFGFDDVVFVGEGSKDLSGRIVVASIRSMCSIDIVDYENLFDIVMIDEIHHLSGKKTEYFRFMETTNAVMRLGFTATMPTKEEVKLCIEGSLGPVIGELKVNEAIELGIIMKPYITLVSVPSVTSILELKKYKGDKGIYRKGIVENRPRNRLIMTKTSARVKDGKSVLILVKQTDHGKILKTLGESLFDLDITYIQGSTDSDVREKVRVAFDEKKIKVVICTVVWKEGIDIPSLDCVINAAGGKSEIATLQAIGRGLTKIEGKDETEIIDFLDPYKFLAQHTVMRLQIYTKMDWL</sequence>
<dbReference type="Pfam" id="PF00271">
    <property type="entry name" value="Helicase_C"/>
    <property type="match status" value="1"/>
</dbReference>
<dbReference type="GO" id="GO:0005829">
    <property type="term" value="C:cytosol"/>
    <property type="evidence" value="ECO:0007669"/>
    <property type="project" value="TreeGrafter"/>
</dbReference>
<dbReference type="SUPFAM" id="SSF52540">
    <property type="entry name" value="P-loop containing nucleoside triphosphate hydrolases"/>
    <property type="match status" value="1"/>
</dbReference>
<evidence type="ECO:0000259" key="2">
    <source>
        <dbReference type="PROSITE" id="PS51194"/>
    </source>
</evidence>
<dbReference type="InterPro" id="IPR014001">
    <property type="entry name" value="Helicase_ATP-bd"/>
</dbReference>
<dbReference type="GO" id="GO:0016787">
    <property type="term" value="F:hydrolase activity"/>
    <property type="evidence" value="ECO:0007669"/>
    <property type="project" value="InterPro"/>
</dbReference>